<evidence type="ECO:0000256" key="4">
    <source>
        <dbReference type="ARBA" id="ARBA00049194"/>
    </source>
</evidence>
<dbReference type="RefSeq" id="XP_030988891.1">
    <property type="nucleotide sequence ID" value="XM_031133550.1"/>
</dbReference>
<dbReference type="AlphaFoldDB" id="A0A507ASI4"/>
<evidence type="ECO:0000313" key="8">
    <source>
        <dbReference type="EMBL" id="TPX07180.1"/>
    </source>
</evidence>
<accession>A0A507ASI4</accession>
<comment type="caution">
    <text evidence="8">The sequence shown here is derived from an EMBL/GenBank/DDBJ whole genome shotgun (WGS) entry which is preliminary data.</text>
</comment>
<dbReference type="InterPro" id="IPR029510">
    <property type="entry name" value="Ald_DH_CS_GLU"/>
</dbReference>
<evidence type="ECO:0000256" key="6">
    <source>
        <dbReference type="RuleBase" id="RU003345"/>
    </source>
</evidence>
<dbReference type="PANTHER" id="PTHR11699">
    <property type="entry name" value="ALDEHYDE DEHYDROGENASE-RELATED"/>
    <property type="match status" value="1"/>
</dbReference>
<gene>
    <name evidence="8" type="ORF">E0L32_010883</name>
</gene>
<dbReference type="Gene3D" id="3.40.605.10">
    <property type="entry name" value="Aldehyde Dehydrogenase, Chain A, domain 1"/>
    <property type="match status" value="1"/>
</dbReference>
<evidence type="ECO:0000256" key="5">
    <source>
        <dbReference type="PROSITE-ProRule" id="PRU10007"/>
    </source>
</evidence>
<comment type="catalytic activity">
    <reaction evidence="4">
        <text>an aldehyde + NAD(+) + H2O = a carboxylate + NADH + 2 H(+)</text>
        <dbReference type="Rhea" id="RHEA:16185"/>
        <dbReference type="ChEBI" id="CHEBI:15377"/>
        <dbReference type="ChEBI" id="CHEBI:15378"/>
        <dbReference type="ChEBI" id="CHEBI:17478"/>
        <dbReference type="ChEBI" id="CHEBI:29067"/>
        <dbReference type="ChEBI" id="CHEBI:57540"/>
        <dbReference type="ChEBI" id="CHEBI:57945"/>
        <dbReference type="EC" id="1.2.1.3"/>
    </reaction>
</comment>
<dbReference type="FunFam" id="3.40.605.10:FF:000007">
    <property type="entry name" value="NAD/NADP-dependent betaine aldehyde dehydrogenase"/>
    <property type="match status" value="1"/>
</dbReference>
<reference evidence="8 9" key="1">
    <citation type="submission" date="2019-06" db="EMBL/GenBank/DDBJ databases">
        <title>Draft genome sequence of the filamentous fungus Phialemoniopsis curvata isolated from diesel fuel.</title>
        <authorList>
            <person name="Varaljay V.A."/>
            <person name="Lyon W.J."/>
            <person name="Crouch A.L."/>
            <person name="Drake C.E."/>
            <person name="Hollomon J.M."/>
            <person name="Nadeau L.J."/>
            <person name="Nunn H.S."/>
            <person name="Stevenson B.S."/>
            <person name="Bojanowski C.L."/>
            <person name="Crookes-Goodson W.J."/>
        </authorList>
    </citation>
    <scope>NUCLEOTIDE SEQUENCE [LARGE SCALE GENOMIC DNA]</scope>
    <source>
        <strain evidence="8 9">D216</strain>
    </source>
</reference>
<evidence type="ECO:0000313" key="9">
    <source>
        <dbReference type="Proteomes" id="UP000319257"/>
    </source>
</evidence>
<dbReference type="InterPro" id="IPR016161">
    <property type="entry name" value="Ald_DH/histidinol_DH"/>
</dbReference>
<protein>
    <recommendedName>
        <fullName evidence="3">aldehyde dehydrogenase (NAD(+))</fullName>
        <ecNumber evidence="3">1.2.1.3</ecNumber>
    </recommendedName>
</protein>
<dbReference type="InterPro" id="IPR016163">
    <property type="entry name" value="Ald_DH_C"/>
</dbReference>
<organism evidence="8 9">
    <name type="scientific">Thyridium curvatum</name>
    <dbReference type="NCBI Taxonomy" id="1093900"/>
    <lineage>
        <taxon>Eukaryota</taxon>
        <taxon>Fungi</taxon>
        <taxon>Dikarya</taxon>
        <taxon>Ascomycota</taxon>
        <taxon>Pezizomycotina</taxon>
        <taxon>Sordariomycetes</taxon>
        <taxon>Sordariomycetidae</taxon>
        <taxon>Thyridiales</taxon>
        <taxon>Thyridiaceae</taxon>
        <taxon>Thyridium</taxon>
    </lineage>
</organism>
<evidence type="ECO:0000259" key="7">
    <source>
        <dbReference type="Pfam" id="PF00171"/>
    </source>
</evidence>
<dbReference type="Proteomes" id="UP000319257">
    <property type="component" value="Unassembled WGS sequence"/>
</dbReference>
<dbReference type="PROSITE" id="PS00687">
    <property type="entry name" value="ALDEHYDE_DEHYDR_GLU"/>
    <property type="match status" value="1"/>
</dbReference>
<evidence type="ECO:0000256" key="3">
    <source>
        <dbReference type="ARBA" id="ARBA00024226"/>
    </source>
</evidence>
<dbReference type="EMBL" id="SKBQ01000093">
    <property type="protein sequence ID" value="TPX07180.1"/>
    <property type="molecule type" value="Genomic_DNA"/>
</dbReference>
<sequence length="481" mass="51571">MTIETRLFINNEYVPSSSGETIPVFNPANDNLVTDQVQVASKEDVDKAVAAAAAAFKTWRCTPSAERAAIMLKYADLLEQHAEEIAQLESTDMGMPIMFTRMMAASQAASFRYYAGLTDKVHGETFNEDGDGLFKMITYEPLGVCAGISAWNGTQLSIGWKIAPAVAMGNTFVHKSSERSPLSAIYLGKLVKEAGFPPGVINLLSGGGATGALLASHMGIAKIAFTGSKAAGRKVQVAAAQSNLKHVTLELGGKSASIVFEDANIENAIKHNSQNFLINNSQACSAASRLFVHESIAPTFIDGLKQAWMGLTHALGEPADDKTFLGPMVDKAQAERVNEYIAGAKADGIEVLVGGEEQKRAGHYVTPTLLLNPGLESRVYKEEIFGPVLVVRTFKTEEEVIELANDTSYGLSGIVFTSDIARALRVASKLEVGTLSINSAHWPSKFTSWGGFKQSGYGRESGLEAVKEYVQSKSIHVALKV</sequence>
<dbReference type="SUPFAM" id="SSF53720">
    <property type="entry name" value="ALDH-like"/>
    <property type="match status" value="1"/>
</dbReference>
<dbReference type="EC" id="1.2.1.3" evidence="3"/>
<evidence type="ECO:0000256" key="1">
    <source>
        <dbReference type="ARBA" id="ARBA00009986"/>
    </source>
</evidence>
<proteinExistence type="inferred from homology"/>
<dbReference type="InterPro" id="IPR016162">
    <property type="entry name" value="Ald_DH_N"/>
</dbReference>
<feature type="active site" evidence="5">
    <location>
        <position position="250"/>
    </location>
</feature>
<dbReference type="GO" id="GO:0004029">
    <property type="term" value="F:aldehyde dehydrogenase (NAD+) activity"/>
    <property type="evidence" value="ECO:0007669"/>
    <property type="project" value="UniProtKB-EC"/>
</dbReference>
<keyword evidence="2 6" id="KW-0560">Oxidoreductase</keyword>
<comment type="similarity">
    <text evidence="1 6">Belongs to the aldehyde dehydrogenase family.</text>
</comment>
<dbReference type="STRING" id="1093900.A0A507ASI4"/>
<dbReference type="InParanoid" id="A0A507ASI4"/>
<keyword evidence="9" id="KW-1185">Reference proteome</keyword>
<evidence type="ECO:0000256" key="2">
    <source>
        <dbReference type="ARBA" id="ARBA00023002"/>
    </source>
</evidence>
<dbReference type="GeneID" id="41978330"/>
<dbReference type="OrthoDB" id="310895at2759"/>
<feature type="domain" description="Aldehyde dehydrogenase" evidence="7">
    <location>
        <begin position="13"/>
        <end position="475"/>
    </location>
</feature>
<dbReference type="Gene3D" id="3.40.309.10">
    <property type="entry name" value="Aldehyde Dehydrogenase, Chain A, domain 2"/>
    <property type="match status" value="1"/>
</dbReference>
<dbReference type="Pfam" id="PF00171">
    <property type="entry name" value="Aldedh"/>
    <property type="match status" value="1"/>
</dbReference>
<dbReference type="FunFam" id="3.40.309.10:FF:000012">
    <property type="entry name" value="Betaine aldehyde dehydrogenase"/>
    <property type="match status" value="1"/>
</dbReference>
<name>A0A507ASI4_9PEZI</name>
<dbReference type="InterPro" id="IPR015590">
    <property type="entry name" value="Aldehyde_DH_dom"/>
</dbReference>